<dbReference type="AlphaFoldDB" id="A0AAE0ZKB7"/>
<sequence>MAPSSAMLFSSAYRREPSPAGLYHPTSHLWPRAVLFSSAYRRKQSPEGLQPPSKHDTLTTQASRRRLGPEPSHLENCSLWESQTPAILVRNPIEPQTETCGQRPYAVVEGYNLEDAPKET</sequence>
<evidence type="ECO:0000313" key="2">
    <source>
        <dbReference type="EMBL" id="KAK3771034.1"/>
    </source>
</evidence>
<dbReference type="Proteomes" id="UP001283361">
    <property type="component" value="Unassembled WGS sequence"/>
</dbReference>
<reference evidence="2" key="1">
    <citation type="journal article" date="2023" name="G3 (Bethesda)">
        <title>A reference genome for the long-term kleptoplast-retaining sea slug Elysia crispata morphotype clarki.</title>
        <authorList>
            <person name="Eastman K.E."/>
            <person name="Pendleton A.L."/>
            <person name="Shaikh M.A."/>
            <person name="Suttiyut T."/>
            <person name="Ogas R."/>
            <person name="Tomko P."/>
            <person name="Gavelis G."/>
            <person name="Widhalm J.R."/>
            <person name="Wisecaver J.H."/>
        </authorList>
    </citation>
    <scope>NUCLEOTIDE SEQUENCE</scope>
    <source>
        <strain evidence="2">ECLA1</strain>
    </source>
</reference>
<keyword evidence="3" id="KW-1185">Reference proteome</keyword>
<dbReference type="EMBL" id="JAWDGP010003778">
    <property type="protein sequence ID" value="KAK3771034.1"/>
    <property type="molecule type" value="Genomic_DNA"/>
</dbReference>
<protein>
    <submittedName>
        <fullName evidence="2">Uncharacterized protein</fullName>
    </submittedName>
</protein>
<evidence type="ECO:0000256" key="1">
    <source>
        <dbReference type="SAM" id="MobiDB-lite"/>
    </source>
</evidence>
<evidence type="ECO:0000313" key="3">
    <source>
        <dbReference type="Proteomes" id="UP001283361"/>
    </source>
</evidence>
<name>A0AAE0ZKB7_9GAST</name>
<gene>
    <name evidence="2" type="ORF">RRG08_002082</name>
</gene>
<organism evidence="2 3">
    <name type="scientific">Elysia crispata</name>
    <name type="common">lettuce slug</name>
    <dbReference type="NCBI Taxonomy" id="231223"/>
    <lineage>
        <taxon>Eukaryota</taxon>
        <taxon>Metazoa</taxon>
        <taxon>Spiralia</taxon>
        <taxon>Lophotrochozoa</taxon>
        <taxon>Mollusca</taxon>
        <taxon>Gastropoda</taxon>
        <taxon>Heterobranchia</taxon>
        <taxon>Euthyneura</taxon>
        <taxon>Panpulmonata</taxon>
        <taxon>Sacoglossa</taxon>
        <taxon>Placobranchoidea</taxon>
        <taxon>Plakobranchidae</taxon>
        <taxon>Elysia</taxon>
    </lineage>
</organism>
<feature type="region of interest" description="Disordered" evidence="1">
    <location>
        <begin position="41"/>
        <end position="76"/>
    </location>
</feature>
<accession>A0AAE0ZKB7</accession>
<comment type="caution">
    <text evidence="2">The sequence shown here is derived from an EMBL/GenBank/DDBJ whole genome shotgun (WGS) entry which is preliminary data.</text>
</comment>
<proteinExistence type="predicted"/>